<dbReference type="PANTHER" id="PTHR22738">
    <property type="entry name" value="RASSF"/>
    <property type="match status" value="1"/>
</dbReference>
<organism evidence="2 4">
    <name type="scientific">Didymodactylos carnosus</name>
    <dbReference type="NCBI Taxonomy" id="1234261"/>
    <lineage>
        <taxon>Eukaryota</taxon>
        <taxon>Metazoa</taxon>
        <taxon>Spiralia</taxon>
        <taxon>Gnathifera</taxon>
        <taxon>Rotifera</taxon>
        <taxon>Eurotatoria</taxon>
        <taxon>Bdelloidea</taxon>
        <taxon>Philodinida</taxon>
        <taxon>Philodinidae</taxon>
        <taxon>Didymodactylos</taxon>
    </lineage>
</organism>
<dbReference type="GO" id="GO:0007165">
    <property type="term" value="P:signal transduction"/>
    <property type="evidence" value="ECO:0007669"/>
    <property type="project" value="InterPro"/>
</dbReference>
<dbReference type="InterPro" id="IPR000159">
    <property type="entry name" value="RA_dom"/>
</dbReference>
<dbReference type="Proteomes" id="UP000682733">
    <property type="component" value="Unassembled WGS sequence"/>
</dbReference>
<dbReference type="InterPro" id="IPR033614">
    <property type="entry name" value="RASSF1-6"/>
</dbReference>
<sequence>IRILFEKHYIETNSNLFSLYKVEKLNGNICELNDDDFPLILRVLTGPFNDTQFYIMEKGRSQTIPIEVSNYLVLPETMLKAFVEKFINEEIDLINSTKRKYLAYKQLLLKEFEKHIENM</sequence>
<gene>
    <name evidence="2" type="ORF">OVA965_LOCUS45378</name>
    <name evidence="3" type="ORF">TMI583_LOCUS48825</name>
</gene>
<feature type="domain" description="Ras-associating" evidence="1">
    <location>
        <begin position="1"/>
        <end position="60"/>
    </location>
</feature>
<evidence type="ECO:0000313" key="4">
    <source>
        <dbReference type="Proteomes" id="UP000677228"/>
    </source>
</evidence>
<comment type="caution">
    <text evidence="2">The sequence shown here is derived from an EMBL/GenBank/DDBJ whole genome shotgun (WGS) entry which is preliminary data.</text>
</comment>
<evidence type="ECO:0000313" key="2">
    <source>
        <dbReference type="EMBL" id="CAF1663037.1"/>
    </source>
</evidence>
<protein>
    <recommendedName>
        <fullName evidence="1">Ras-associating domain-containing protein</fullName>
    </recommendedName>
</protein>
<name>A0A8S2G9H9_9BILA</name>
<accession>A0A8S2G9H9</accession>
<dbReference type="Proteomes" id="UP000677228">
    <property type="component" value="Unassembled WGS sequence"/>
</dbReference>
<dbReference type="Gene3D" id="3.10.20.90">
    <property type="entry name" value="Phosphatidylinositol 3-kinase Catalytic Subunit, Chain A, domain 1"/>
    <property type="match status" value="1"/>
</dbReference>
<dbReference type="EMBL" id="CAJOBA010102139">
    <property type="protein sequence ID" value="CAF4523932.1"/>
    <property type="molecule type" value="Genomic_DNA"/>
</dbReference>
<evidence type="ECO:0000313" key="3">
    <source>
        <dbReference type="EMBL" id="CAF4523932.1"/>
    </source>
</evidence>
<reference evidence="2" key="1">
    <citation type="submission" date="2021-02" db="EMBL/GenBank/DDBJ databases">
        <authorList>
            <person name="Nowell W R."/>
        </authorList>
    </citation>
    <scope>NUCLEOTIDE SEQUENCE</scope>
</reference>
<dbReference type="PANTHER" id="PTHR22738:SF15">
    <property type="entry name" value="LD40758P"/>
    <property type="match status" value="1"/>
</dbReference>
<dbReference type="EMBL" id="CAJNOK010071009">
    <property type="protein sequence ID" value="CAF1663037.1"/>
    <property type="molecule type" value="Genomic_DNA"/>
</dbReference>
<evidence type="ECO:0000259" key="1">
    <source>
        <dbReference type="PROSITE" id="PS50200"/>
    </source>
</evidence>
<dbReference type="AlphaFoldDB" id="A0A8S2G9H9"/>
<proteinExistence type="predicted"/>
<dbReference type="PROSITE" id="PS50200">
    <property type="entry name" value="RA"/>
    <property type="match status" value="1"/>
</dbReference>
<feature type="non-terminal residue" evidence="2">
    <location>
        <position position="1"/>
    </location>
</feature>